<dbReference type="InterPro" id="IPR029063">
    <property type="entry name" value="SAM-dependent_MTases_sf"/>
</dbReference>
<dbReference type="PANTHER" id="PTHR43667:SF2">
    <property type="entry name" value="FATTY ACID C-METHYL TRANSFERASE"/>
    <property type="match status" value="1"/>
</dbReference>
<sequence length="411" mass="45624">MSTITTAAPPIWDALQGPPHSPLRARAAEALFRRVVADLPVRVALAGGERLGAGGADAPLMRVPDPAGLFHRLGADSKIGFGESYMAGEWDSPDPAALLTPFAARMSTLVPRPLQALRRWVDPRKPAAERNTPAGARSNISRHYDLSNEVFATFLDETMTYSAALFRPGIEDLAAAQRLKIDRILDAAGVRTGTRLLEIGTGWGELALRAAARGAQVTTLTLSHEQKALTERRIRAAGLQERVAVHLRDYRDERGRYDAVVSVEMIEAVGAEYWPDYFRALDALVAPGGRVALQAITMPHRRVLATRGTYTWIHKYVFPGGEIPSVEAIEQHVAQLTRLRVRERESFGASYAETLHRWRTRFLERWDDVAALGFSTNFRRMWEFYLAYSEAGFRAGYLDVHQLVFGEPHGS</sequence>
<dbReference type="InterPro" id="IPR003333">
    <property type="entry name" value="CMAS"/>
</dbReference>
<dbReference type="InterPro" id="IPR050723">
    <property type="entry name" value="CFA/CMAS"/>
</dbReference>
<evidence type="ECO:0000256" key="3">
    <source>
        <dbReference type="ARBA" id="ARBA00022679"/>
    </source>
</evidence>
<keyword evidence="2 6" id="KW-0489">Methyltransferase</keyword>
<evidence type="ECO:0000256" key="1">
    <source>
        <dbReference type="ARBA" id="ARBA00010815"/>
    </source>
</evidence>
<accession>A0A929B600</accession>
<reference evidence="6" key="1">
    <citation type="submission" date="2020-10" db="EMBL/GenBank/DDBJ databases">
        <title>Diversity and distribution of actinomycetes associated with coral in the coast of Hainan.</title>
        <authorList>
            <person name="Li F."/>
        </authorList>
    </citation>
    <scope>NUCLEOTIDE SEQUENCE</scope>
    <source>
        <strain evidence="6">HNM0983</strain>
    </source>
</reference>
<dbReference type="SUPFAM" id="SSF53335">
    <property type="entry name" value="S-adenosyl-L-methionine-dependent methyltransferases"/>
    <property type="match status" value="1"/>
</dbReference>
<dbReference type="Proteomes" id="UP000598360">
    <property type="component" value="Unassembled WGS sequence"/>
</dbReference>
<keyword evidence="5" id="KW-0443">Lipid metabolism</keyword>
<protein>
    <submittedName>
        <fullName evidence="6">Class I SAM-dependent methyltransferase</fullName>
    </submittedName>
</protein>
<dbReference type="GO" id="GO:0032259">
    <property type="term" value="P:methylation"/>
    <property type="evidence" value="ECO:0007669"/>
    <property type="project" value="UniProtKB-KW"/>
</dbReference>
<dbReference type="RefSeq" id="WP_193927259.1">
    <property type="nucleotide sequence ID" value="NZ_JADEYC010000007.1"/>
</dbReference>
<dbReference type="PIRSF" id="PIRSF003085">
    <property type="entry name" value="CMAS"/>
    <property type="match status" value="1"/>
</dbReference>
<dbReference type="Gene3D" id="3.40.50.150">
    <property type="entry name" value="Vaccinia Virus protein VP39"/>
    <property type="match status" value="1"/>
</dbReference>
<evidence type="ECO:0000256" key="5">
    <source>
        <dbReference type="ARBA" id="ARBA00023098"/>
    </source>
</evidence>
<proteinExistence type="inferred from homology"/>
<dbReference type="AlphaFoldDB" id="A0A929B600"/>
<keyword evidence="3" id="KW-0808">Transferase</keyword>
<organism evidence="6 7">
    <name type="scientific">Saccharopolyspora montiporae</name>
    <dbReference type="NCBI Taxonomy" id="2781240"/>
    <lineage>
        <taxon>Bacteria</taxon>
        <taxon>Bacillati</taxon>
        <taxon>Actinomycetota</taxon>
        <taxon>Actinomycetes</taxon>
        <taxon>Pseudonocardiales</taxon>
        <taxon>Pseudonocardiaceae</taxon>
        <taxon>Saccharopolyspora</taxon>
    </lineage>
</organism>
<evidence type="ECO:0000313" key="7">
    <source>
        <dbReference type="Proteomes" id="UP000598360"/>
    </source>
</evidence>
<comment type="caution">
    <text evidence="6">The sequence shown here is derived from an EMBL/GenBank/DDBJ whole genome shotgun (WGS) entry which is preliminary data.</text>
</comment>
<dbReference type="GO" id="GO:0008610">
    <property type="term" value="P:lipid biosynthetic process"/>
    <property type="evidence" value="ECO:0007669"/>
    <property type="project" value="InterPro"/>
</dbReference>
<keyword evidence="4" id="KW-0949">S-adenosyl-L-methionine</keyword>
<dbReference type="CDD" id="cd02440">
    <property type="entry name" value="AdoMet_MTases"/>
    <property type="match status" value="1"/>
</dbReference>
<dbReference type="PANTHER" id="PTHR43667">
    <property type="entry name" value="CYCLOPROPANE-FATTY-ACYL-PHOSPHOLIPID SYNTHASE"/>
    <property type="match status" value="1"/>
</dbReference>
<gene>
    <name evidence="6" type="ORF">IQ251_05145</name>
</gene>
<comment type="similarity">
    <text evidence="1">Belongs to the CFA/CMAS family.</text>
</comment>
<evidence type="ECO:0000256" key="4">
    <source>
        <dbReference type="ARBA" id="ARBA00022691"/>
    </source>
</evidence>
<dbReference type="GO" id="GO:0008168">
    <property type="term" value="F:methyltransferase activity"/>
    <property type="evidence" value="ECO:0007669"/>
    <property type="project" value="UniProtKB-KW"/>
</dbReference>
<evidence type="ECO:0000313" key="6">
    <source>
        <dbReference type="EMBL" id="MBE9373832.1"/>
    </source>
</evidence>
<evidence type="ECO:0000256" key="2">
    <source>
        <dbReference type="ARBA" id="ARBA00022603"/>
    </source>
</evidence>
<keyword evidence="7" id="KW-1185">Reference proteome</keyword>
<dbReference type="Pfam" id="PF02353">
    <property type="entry name" value="CMAS"/>
    <property type="match status" value="1"/>
</dbReference>
<name>A0A929B600_9PSEU</name>
<dbReference type="EMBL" id="JADEYC010000007">
    <property type="protein sequence ID" value="MBE9373832.1"/>
    <property type="molecule type" value="Genomic_DNA"/>
</dbReference>